<evidence type="ECO:0000313" key="2">
    <source>
        <dbReference type="Proteomes" id="UP000031866"/>
    </source>
</evidence>
<proteinExistence type="predicted"/>
<dbReference type="InterPro" id="IPR021109">
    <property type="entry name" value="Peptidase_aspartic_dom_sf"/>
</dbReference>
<protein>
    <recommendedName>
        <fullName evidence="3">Aspartyl protease</fullName>
    </recommendedName>
</protein>
<sequence>MIKLRYQNYLLFCSLDLRINSRNLHLENVLIDTGSATTLINADYILLDGNEKIKNAQGIGGYERILVKNFEMLKLNDIMIKDVALSIGDMDYGIDIDLLIGLDILKILNANINIKDMILELNC</sequence>
<evidence type="ECO:0008006" key="3">
    <source>
        <dbReference type="Google" id="ProtNLM"/>
    </source>
</evidence>
<accession>A0A0B5QJU7</accession>
<name>A0A0B5QJU7_CLOBE</name>
<gene>
    <name evidence="1" type="ORF">LF65_01570</name>
</gene>
<reference evidence="2" key="1">
    <citation type="submission" date="2014-12" db="EMBL/GenBank/DDBJ databases">
        <title>Genome sequence of Clostridium beijerinckii strain 59B.</title>
        <authorList>
            <person name="Little G.T."/>
            <person name="Minton N.P."/>
        </authorList>
    </citation>
    <scope>NUCLEOTIDE SEQUENCE [LARGE SCALE GENOMIC DNA]</scope>
    <source>
        <strain evidence="2">59B</strain>
    </source>
</reference>
<dbReference type="RefSeq" id="WP_041895376.1">
    <property type="nucleotide sequence ID" value="NZ_CP010086.2"/>
</dbReference>
<dbReference type="Proteomes" id="UP000031866">
    <property type="component" value="Chromosome"/>
</dbReference>
<dbReference type="OrthoDB" id="2735601at2"/>
<dbReference type="AlphaFoldDB" id="A0A0B5QJU7"/>
<dbReference type="KEGG" id="cbei:LF65_01570"/>
<dbReference type="EMBL" id="CP010086">
    <property type="protein sequence ID" value="AJG98177.1"/>
    <property type="molecule type" value="Genomic_DNA"/>
</dbReference>
<dbReference type="STRING" id="1520.LF65_01570"/>
<evidence type="ECO:0000313" key="1">
    <source>
        <dbReference type="EMBL" id="AJG98177.1"/>
    </source>
</evidence>
<dbReference type="Gene3D" id="2.40.70.10">
    <property type="entry name" value="Acid Proteases"/>
    <property type="match status" value="1"/>
</dbReference>
<organism evidence="1 2">
    <name type="scientific">Clostridium beijerinckii</name>
    <name type="common">Clostridium MP</name>
    <dbReference type="NCBI Taxonomy" id="1520"/>
    <lineage>
        <taxon>Bacteria</taxon>
        <taxon>Bacillati</taxon>
        <taxon>Bacillota</taxon>
        <taxon>Clostridia</taxon>
        <taxon>Eubacteriales</taxon>
        <taxon>Clostridiaceae</taxon>
        <taxon>Clostridium</taxon>
    </lineage>
</organism>
<dbReference type="SUPFAM" id="SSF50630">
    <property type="entry name" value="Acid proteases"/>
    <property type="match status" value="1"/>
</dbReference>